<evidence type="ECO:0000256" key="1">
    <source>
        <dbReference type="SAM" id="Phobius"/>
    </source>
</evidence>
<proteinExistence type="predicted"/>
<evidence type="ECO:0000313" key="2">
    <source>
        <dbReference type="EMBL" id="PSS20080.1"/>
    </source>
</evidence>
<gene>
    <name evidence="2" type="ORF">M430DRAFT_229122</name>
</gene>
<dbReference type="GeneID" id="36572872"/>
<keyword evidence="1" id="KW-0812">Transmembrane</keyword>
<name>A0A2T3B367_AMORE</name>
<sequence length="78" mass="8812">MMNGWEGAFWALPPCLKGGSGRNCKSPGMAFFSGNTHTNKQTSIYEWIAAASLCILYCIVAPFRCFFNTPFFLFFYHP</sequence>
<accession>A0A2T3B367</accession>
<dbReference type="Proteomes" id="UP000241818">
    <property type="component" value="Unassembled WGS sequence"/>
</dbReference>
<dbReference type="InParanoid" id="A0A2T3B367"/>
<reference evidence="2 3" key="1">
    <citation type="journal article" date="2018" name="New Phytol.">
        <title>Comparative genomics and transcriptomics depict ericoid mycorrhizal fungi as versatile saprotrophs and plant mutualists.</title>
        <authorList>
            <person name="Martino E."/>
            <person name="Morin E."/>
            <person name="Grelet G.A."/>
            <person name="Kuo A."/>
            <person name="Kohler A."/>
            <person name="Daghino S."/>
            <person name="Barry K.W."/>
            <person name="Cichocki N."/>
            <person name="Clum A."/>
            <person name="Dockter R.B."/>
            <person name="Hainaut M."/>
            <person name="Kuo R.C."/>
            <person name="LaButti K."/>
            <person name="Lindahl B.D."/>
            <person name="Lindquist E.A."/>
            <person name="Lipzen A."/>
            <person name="Khouja H.R."/>
            <person name="Magnuson J."/>
            <person name="Murat C."/>
            <person name="Ohm R.A."/>
            <person name="Singer S.W."/>
            <person name="Spatafora J.W."/>
            <person name="Wang M."/>
            <person name="Veneault-Fourrey C."/>
            <person name="Henrissat B."/>
            <person name="Grigoriev I.V."/>
            <person name="Martin F.M."/>
            <person name="Perotto S."/>
        </authorList>
    </citation>
    <scope>NUCLEOTIDE SEQUENCE [LARGE SCALE GENOMIC DNA]</scope>
    <source>
        <strain evidence="2 3">ATCC 22711</strain>
    </source>
</reference>
<protein>
    <submittedName>
        <fullName evidence="2">Uncharacterized protein</fullName>
    </submittedName>
</protein>
<keyword evidence="1" id="KW-0472">Membrane</keyword>
<keyword evidence="1" id="KW-1133">Transmembrane helix</keyword>
<evidence type="ECO:0000313" key="3">
    <source>
        <dbReference type="Proteomes" id="UP000241818"/>
    </source>
</evidence>
<dbReference type="EMBL" id="KZ679010">
    <property type="protein sequence ID" value="PSS20080.1"/>
    <property type="molecule type" value="Genomic_DNA"/>
</dbReference>
<dbReference type="AlphaFoldDB" id="A0A2T3B367"/>
<organism evidence="2 3">
    <name type="scientific">Amorphotheca resinae ATCC 22711</name>
    <dbReference type="NCBI Taxonomy" id="857342"/>
    <lineage>
        <taxon>Eukaryota</taxon>
        <taxon>Fungi</taxon>
        <taxon>Dikarya</taxon>
        <taxon>Ascomycota</taxon>
        <taxon>Pezizomycotina</taxon>
        <taxon>Leotiomycetes</taxon>
        <taxon>Helotiales</taxon>
        <taxon>Amorphothecaceae</taxon>
        <taxon>Amorphotheca</taxon>
    </lineage>
</organism>
<feature type="transmembrane region" description="Helical" evidence="1">
    <location>
        <begin position="47"/>
        <end position="76"/>
    </location>
</feature>
<keyword evidence="3" id="KW-1185">Reference proteome</keyword>
<dbReference type="RefSeq" id="XP_024721350.1">
    <property type="nucleotide sequence ID" value="XM_024864791.1"/>
</dbReference>